<keyword evidence="4" id="KW-0378">Hydrolase</keyword>
<feature type="domain" description="Serine/threonine specific protein phosphatases" evidence="6">
    <location>
        <begin position="686"/>
        <end position="691"/>
    </location>
</feature>
<keyword evidence="3" id="KW-0464">Manganese</keyword>
<dbReference type="SUPFAM" id="SSF56300">
    <property type="entry name" value="Metallo-dependent phosphatases"/>
    <property type="match status" value="1"/>
</dbReference>
<protein>
    <recommendedName>
        <fullName evidence="4">Serine/threonine-protein phosphatase</fullName>
        <ecNumber evidence="4">3.1.3.16</ecNumber>
    </recommendedName>
</protein>
<gene>
    <name evidence="8 9 10" type="primary">LOC110762319</name>
</gene>
<keyword evidence="7" id="KW-1185">Reference proteome</keyword>
<dbReference type="KEGG" id="pavi:110762319"/>
<dbReference type="Proteomes" id="UP000515124">
    <property type="component" value="Unplaced"/>
</dbReference>
<feature type="region of interest" description="Disordered" evidence="5">
    <location>
        <begin position="529"/>
        <end position="549"/>
    </location>
</feature>
<keyword evidence="2" id="KW-0479">Metal-binding</keyword>
<dbReference type="RefSeq" id="XP_021820618.1">
    <property type="nucleotide sequence ID" value="XM_021964926.1"/>
</dbReference>
<evidence type="ECO:0000259" key="6">
    <source>
        <dbReference type="PROSITE" id="PS00125"/>
    </source>
</evidence>
<dbReference type="EC" id="3.1.3.16" evidence="4"/>
<dbReference type="InterPro" id="IPR051134">
    <property type="entry name" value="PPP_phosphatase"/>
</dbReference>
<evidence type="ECO:0000313" key="8">
    <source>
        <dbReference type="RefSeq" id="XP_021820615.1"/>
    </source>
</evidence>
<dbReference type="GO" id="GO:0046872">
    <property type="term" value="F:metal ion binding"/>
    <property type="evidence" value="ECO:0007669"/>
    <property type="project" value="UniProtKB-KW"/>
</dbReference>
<dbReference type="InterPro" id="IPR006186">
    <property type="entry name" value="Ser/Thr-sp_prot-phosphatase"/>
</dbReference>
<dbReference type="Gene3D" id="3.60.21.10">
    <property type="match status" value="1"/>
</dbReference>
<evidence type="ECO:0000256" key="5">
    <source>
        <dbReference type="SAM" id="MobiDB-lite"/>
    </source>
</evidence>
<evidence type="ECO:0000256" key="4">
    <source>
        <dbReference type="RuleBase" id="RU004273"/>
    </source>
</evidence>
<dbReference type="GO" id="GO:0004722">
    <property type="term" value="F:protein serine/threonine phosphatase activity"/>
    <property type="evidence" value="ECO:0007669"/>
    <property type="project" value="UniProtKB-EC"/>
</dbReference>
<evidence type="ECO:0000256" key="3">
    <source>
        <dbReference type="ARBA" id="ARBA00023211"/>
    </source>
</evidence>
<dbReference type="GeneID" id="110762319"/>
<name>A0A6P5T248_PRUAV</name>
<comment type="similarity">
    <text evidence="4">Belongs to the PPP phosphatase family.</text>
</comment>
<dbReference type="PANTHER" id="PTHR45668">
    <property type="entry name" value="SERINE/THREONINE-PROTEIN PHOSPHATASE 5-RELATED"/>
    <property type="match status" value="1"/>
</dbReference>
<comment type="catalytic activity">
    <reaction evidence="4">
        <text>O-phospho-L-threonyl-[protein] + H2O = L-threonyl-[protein] + phosphate</text>
        <dbReference type="Rhea" id="RHEA:47004"/>
        <dbReference type="Rhea" id="RHEA-COMP:11060"/>
        <dbReference type="Rhea" id="RHEA-COMP:11605"/>
        <dbReference type="ChEBI" id="CHEBI:15377"/>
        <dbReference type="ChEBI" id="CHEBI:30013"/>
        <dbReference type="ChEBI" id="CHEBI:43474"/>
        <dbReference type="ChEBI" id="CHEBI:61977"/>
        <dbReference type="EC" id="3.1.3.16"/>
    </reaction>
</comment>
<dbReference type="AlphaFoldDB" id="A0A6P5T248"/>
<dbReference type="PANTHER" id="PTHR45668:SF9">
    <property type="entry name" value="SERINE_THREONINE-PROTEIN PHOSPHATASE 7"/>
    <property type="match status" value="1"/>
</dbReference>
<reference evidence="8 9" key="1">
    <citation type="submission" date="2025-04" db="UniProtKB">
        <authorList>
            <consortium name="RefSeq"/>
        </authorList>
    </citation>
    <scope>IDENTIFICATION</scope>
</reference>
<sequence>MEALAPAPAPHTPNEPLNNLVRWPITEELREALTRMGLGFFERFRFQMRLDCTMVNALLRHYDRNLKCFTFNGYSLYFSLVDVLLITGMPIDGRPVIGRLGKTKSLFLNAFGIDPPPQSLDGGRIRLSWLRENYSNNPVRPDEDGWAYYLRAYVMYVIGSYLIPDDCTGLVSAQYLGLLDNLQEVGSYAWGAAAWASLHNSLDRGIVNGLAYALMIFAIEHIEPLRIEVIGEIVDLPMECPLMVPWSHLLHKRLKASTVPNSGAYMEILGNATDENFIQQPYQRLSHTLLGEGYERYAPQLAKACSVALCINYHTVVPHKPNNYARQFGFENINLDSIPELPDVVVEVRKKGPKKDLNLADHGHFPLYINSWLGRFPLRGMRIAGVVGPPYAVELPAHDMPVQALHDNPPHSPHDMPMQALHGDTLQFPHDVPVHALHDDPTLSLHDKRLQTLPSQLAFSVIDPATEPSTLPRDDIEDEQYFFDGVKLTEAEDRELSYKKQIYELVKKRSDEVEDTNLEAATQPVFNSSPSIASNLESEDNLSSQSPQLQTPIGWPLDGELTLNWVQNLMSVFDWASRNLEPTQLPDVFPVEVFDSLALFASKILHKEANCVTIDNLAPESTVVVVGDLHGQLHDLLFLLHDAGFPSENRFFIFNGDYVDRGAWGLESFLILLAWKVLMPKRVYLLRGNHESKYCTSVYGFEKEVLTKYGDRGKHMYRKCLGCFEGLPLASLVGKHVYTAHGGLFRHMPAISKKSKGKKSRRAFNPEPSSLSLGSIEELNKARRSVLDPPWEGPNVIPGDVLWSDPSMSPGLSPNIERGIGLLWGPDCTEDFLKTCELKLIIRSHEGPDAREKRPGLGGMDEGYTIDHIVESGKLITLFSAPDYPQFQSTEERYKNKGAYIILEPPNFDDPVFHSFEAITPRPRANPFYNFEEVIDSDEELDLASMVISP</sequence>
<dbReference type="SMART" id="SM00156">
    <property type="entry name" value="PP2Ac"/>
    <property type="match status" value="1"/>
</dbReference>
<proteinExistence type="inferred from homology"/>
<organism evidence="7 9">
    <name type="scientific">Prunus avium</name>
    <name type="common">Cherry</name>
    <name type="synonym">Cerasus avium</name>
    <dbReference type="NCBI Taxonomy" id="42229"/>
    <lineage>
        <taxon>Eukaryota</taxon>
        <taxon>Viridiplantae</taxon>
        <taxon>Streptophyta</taxon>
        <taxon>Embryophyta</taxon>
        <taxon>Tracheophyta</taxon>
        <taxon>Spermatophyta</taxon>
        <taxon>Magnoliopsida</taxon>
        <taxon>eudicotyledons</taxon>
        <taxon>Gunneridae</taxon>
        <taxon>Pentapetalae</taxon>
        <taxon>rosids</taxon>
        <taxon>fabids</taxon>
        <taxon>Rosales</taxon>
        <taxon>Rosaceae</taxon>
        <taxon>Amygdaloideae</taxon>
        <taxon>Amygdaleae</taxon>
        <taxon>Prunus</taxon>
    </lineage>
</organism>
<evidence type="ECO:0000313" key="9">
    <source>
        <dbReference type="RefSeq" id="XP_021820616.1"/>
    </source>
</evidence>
<evidence type="ECO:0000256" key="1">
    <source>
        <dbReference type="ARBA" id="ARBA00001936"/>
    </source>
</evidence>
<dbReference type="RefSeq" id="XP_021820615.1">
    <property type="nucleotide sequence ID" value="XM_021964923.1"/>
</dbReference>
<dbReference type="RefSeq" id="XP_021820616.1">
    <property type="nucleotide sequence ID" value="XM_021964924.1"/>
</dbReference>
<comment type="cofactor">
    <cofactor evidence="1">
        <name>Mn(2+)</name>
        <dbReference type="ChEBI" id="CHEBI:29035"/>
    </cofactor>
</comment>
<dbReference type="Pfam" id="PF00149">
    <property type="entry name" value="Metallophos"/>
    <property type="match status" value="1"/>
</dbReference>
<dbReference type="InterPro" id="IPR004843">
    <property type="entry name" value="Calcineurin-like_PHP"/>
</dbReference>
<accession>A0A6P5T248</accession>
<dbReference type="InterPro" id="IPR029052">
    <property type="entry name" value="Metallo-depent_PP-like"/>
</dbReference>
<evidence type="ECO:0000313" key="10">
    <source>
        <dbReference type="RefSeq" id="XP_021820618.1"/>
    </source>
</evidence>
<evidence type="ECO:0000313" key="7">
    <source>
        <dbReference type="Proteomes" id="UP000515124"/>
    </source>
</evidence>
<evidence type="ECO:0000256" key="2">
    <source>
        <dbReference type="ARBA" id="ARBA00022723"/>
    </source>
</evidence>
<dbReference type="PRINTS" id="PR00114">
    <property type="entry name" value="STPHPHTASE"/>
</dbReference>
<dbReference type="Pfam" id="PF10536">
    <property type="entry name" value="PMD"/>
    <property type="match status" value="1"/>
</dbReference>
<dbReference type="FunFam" id="3.60.21.10:FF:000064">
    <property type="entry name" value="Serine/threonine-protein phosphatase"/>
    <property type="match status" value="1"/>
</dbReference>
<dbReference type="InterPro" id="IPR019557">
    <property type="entry name" value="AminoTfrase-like_pln_mobile"/>
</dbReference>
<dbReference type="PROSITE" id="PS00125">
    <property type="entry name" value="SER_THR_PHOSPHATASE"/>
    <property type="match status" value="1"/>
</dbReference>